<accession>A0AAN4PMI1</accession>
<evidence type="ECO:0000313" key="2">
    <source>
        <dbReference type="EMBL" id="GAQ09265.1"/>
    </source>
</evidence>
<sequence>MKEPPSLITKASSSTEAMPASGEGRRSRRWQHGSTTSHVRTGQGGAVQSSVDKKAYYLSGTLHTAGNPVFHITPGADTSMTPGLITLDLNTLEWTNASTADMGTFGTIGDGYVNLIESAGDQGLLVAFGG</sequence>
<gene>
    <name evidence="2" type="ORF">ALT_6586</name>
</gene>
<dbReference type="AlphaFoldDB" id="A0AAN4PMI1"/>
<protein>
    <submittedName>
        <fullName evidence="2">Uncharacterized protein</fullName>
    </submittedName>
</protein>
<feature type="compositionally biased region" description="Polar residues" evidence="1">
    <location>
        <begin position="32"/>
        <end position="47"/>
    </location>
</feature>
<dbReference type="Proteomes" id="UP000051487">
    <property type="component" value="Unassembled WGS sequence"/>
</dbReference>
<feature type="region of interest" description="Disordered" evidence="1">
    <location>
        <begin position="1"/>
        <end position="47"/>
    </location>
</feature>
<proteinExistence type="predicted"/>
<dbReference type="EMBL" id="BCLY01000012">
    <property type="protein sequence ID" value="GAQ09265.1"/>
    <property type="molecule type" value="Genomic_DNA"/>
</dbReference>
<evidence type="ECO:0000313" key="3">
    <source>
        <dbReference type="Proteomes" id="UP000051487"/>
    </source>
</evidence>
<reference evidence="2 3" key="1">
    <citation type="submission" date="2015-11" db="EMBL/GenBank/DDBJ databases">
        <title>Aspergillus lentulus strain IFM 54703T.</title>
        <authorList>
            <person name="Kusuya Y."/>
            <person name="Sakai K."/>
            <person name="Kamei K."/>
            <person name="Takahashi H."/>
            <person name="Yaguchi T."/>
        </authorList>
    </citation>
    <scope>NUCLEOTIDE SEQUENCE [LARGE SCALE GENOMIC DNA]</scope>
    <source>
        <strain evidence="2 3">IFM 54703</strain>
    </source>
</reference>
<evidence type="ECO:0000256" key="1">
    <source>
        <dbReference type="SAM" id="MobiDB-lite"/>
    </source>
</evidence>
<comment type="caution">
    <text evidence="2">The sequence shown here is derived from an EMBL/GenBank/DDBJ whole genome shotgun (WGS) entry which is preliminary data.</text>
</comment>
<organism evidence="2 3">
    <name type="scientific">Aspergillus lentulus</name>
    <dbReference type="NCBI Taxonomy" id="293939"/>
    <lineage>
        <taxon>Eukaryota</taxon>
        <taxon>Fungi</taxon>
        <taxon>Dikarya</taxon>
        <taxon>Ascomycota</taxon>
        <taxon>Pezizomycotina</taxon>
        <taxon>Eurotiomycetes</taxon>
        <taxon>Eurotiomycetidae</taxon>
        <taxon>Eurotiales</taxon>
        <taxon>Aspergillaceae</taxon>
        <taxon>Aspergillus</taxon>
        <taxon>Aspergillus subgen. Fumigati</taxon>
    </lineage>
</organism>
<name>A0AAN4PMI1_ASPLE</name>